<evidence type="ECO:0000256" key="1">
    <source>
        <dbReference type="ARBA" id="ARBA00000083"/>
    </source>
</evidence>
<comment type="caution">
    <text evidence="10">The sequence shown here is derived from an EMBL/GenBank/DDBJ whole genome shotgun (WGS) entry which is preliminary data.</text>
</comment>
<keyword evidence="11" id="KW-1185">Reference proteome</keyword>
<reference evidence="10 11" key="1">
    <citation type="submission" date="2019-04" db="EMBL/GenBank/DDBJ databases">
        <title>Bacillus caeni sp. nov., a bacterium isolated from mangrove sediment.</title>
        <authorList>
            <person name="Huang H."/>
            <person name="Mo K."/>
            <person name="Hu Y."/>
        </authorList>
    </citation>
    <scope>NUCLEOTIDE SEQUENCE [LARGE SCALE GENOMIC DNA]</scope>
    <source>
        <strain evidence="10 11">HB172195</strain>
    </source>
</reference>
<dbReference type="CDD" id="cd05247">
    <property type="entry name" value="UDP_G4E_1_SDR_e"/>
    <property type="match status" value="1"/>
</dbReference>
<evidence type="ECO:0000256" key="8">
    <source>
        <dbReference type="RuleBase" id="RU366046"/>
    </source>
</evidence>
<dbReference type="PANTHER" id="PTHR43725:SF47">
    <property type="entry name" value="UDP-GLUCOSE 4-EPIMERASE"/>
    <property type="match status" value="1"/>
</dbReference>
<dbReference type="Proteomes" id="UP000308230">
    <property type="component" value="Unassembled WGS sequence"/>
</dbReference>
<dbReference type="InterPro" id="IPR005886">
    <property type="entry name" value="UDP_G4E"/>
</dbReference>
<comment type="subunit">
    <text evidence="8">Homodimer.</text>
</comment>
<sequence>MAVLVTGGAGYIGSHTCVELINAGHEIIIADNLSNSSEVSIERIKEITGSDFKFYNVNLLDREGMEKVFSENSIDAVIHFAGLKAVGESVEKPLYYYQNNVTGTLILCEVMQKYDVKNIVFSSSATVYGMSEQVPLTEDQPLNPINPYGRTKLMIEQILNDLFVSDNEWSVALLRYFNPFGAHKSGKIGEDPNGIPNNLMPYVSQVAVGKLDTLKVFGNDYDTPDGTGVRDYIHVVDLAMGHIKALEKVMESNGVNSYNLGTGKGNSVLEMVTAFEKACGKKIPYVFVERRPGDVAESYADASKAKAELGWEAKKGVEEMSEDSWRWQSNNPNGFRG</sequence>
<dbReference type="Gene3D" id="3.40.50.720">
    <property type="entry name" value="NAD(P)-binding Rossmann-like Domain"/>
    <property type="match status" value="1"/>
</dbReference>
<name>A0A5R9FC41_9BACL</name>
<evidence type="ECO:0000313" key="11">
    <source>
        <dbReference type="Proteomes" id="UP000308230"/>
    </source>
</evidence>
<dbReference type="PRINTS" id="PR01713">
    <property type="entry name" value="NUCEPIMERASE"/>
</dbReference>
<dbReference type="NCBIfam" id="NF007956">
    <property type="entry name" value="PRK10675.1"/>
    <property type="match status" value="1"/>
</dbReference>
<dbReference type="EC" id="5.1.3.2" evidence="4 8"/>
<evidence type="ECO:0000256" key="4">
    <source>
        <dbReference type="ARBA" id="ARBA00013189"/>
    </source>
</evidence>
<organism evidence="10 11">
    <name type="scientific">Exobacillus caeni</name>
    <dbReference type="NCBI Taxonomy" id="2574798"/>
    <lineage>
        <taxon>Bacteria</taxon>
        <taxon>Bacillati</taxon>
        <taxon>Bacillota</taxon>
        <taxon>Bacilli</taxon>
        <taxon>Bacillales</taxon>
        <taxon>Guptibacillaceae</taxon>
        <taxon>Exobacillus</taxon>
    </lineage>
</organism>
<accession>A0A5R9FC41</accession>
<dbReference type="Gene3D" id="3.90.25.10">
    <property type="entry name" value="UDP-galactose 4-epimerase, domain 1"/>
    <property type="match status" value="1"/>
</dbReference>
<dbReference type="SUPFAM" id="SSF51735">
    <property type="entry name" value="NAD(P)-binding Rossmann-fold domains"/>
    <property type="match status" value="1"/>
</dbReference>
<keyword evidence="8" id="KW-0119">Carbohydrate metabolism</keyword>
<evidence type="ECO:0000256" key="2">
    <source>
        <dbReference type="ARBA" id="ARBA00001911"/>
    </source>
</evidence>
<dbReference type="AlphaFoldDB" id="A0A5R9FC41"/>
<evidence type="ECO:0000259" key="9">
    <source>
        <dbReference type="Pfam" id="PF16363"/>
    </source>
</evidence>
<dbReference type="NCBIfam" id="TIGR01179">
    <property type="entry name" value="galE"/>
    <property type="match status" value="1"/>
</dbReference>
<comment type="cofactor">
    <cofactor evidence="2 8">
        <name>NAD(+)</name>
        <dbReference type="ChEBI" id="CHEBI:57540"/>
    </cofactor>
</comment>
<keyword evidence="7 8" id="KW-0413">Isomerase</keyword>
<dbReference type="UniPathway" id="UPA00214"/>
<dbReference type="EMBL" id="SWLG01000003">
    <property type="protein sequence ID" value="TLS38453.1"/>
    <property type="molecule type" value="Genomic_DNA"/>
</dbReference>
<protein>
    <recommendedName>
        <fullName evidence="5 8">UDP-glucose 4-epimerase</fullName>
        <ecNumber evidence="4 8">5.1.3.2</ecNumber>
    </recommendedName>
</protein>
<dbReference type="Pfam" id="PF16363">
    <property type="entry name" value="GDP_Man_Dehyd"/>
    <property type="match status" value="1"/>
</dbReference>
<dbReference type="OrthoDB" id="9801785at2"/>
<evidence type="ECO:0000313" key="10">
    <source>
        <dbReference type="EMBL" id="TLS38453.1"/>
    </source>
</evidence>
<dbReference type="GO" id="GO:0006012">
    <property type="term" value="P:galactose metabolic process"/>
    <property type="evidence" value="ECO:0007669"/>
    <property type="project" value="UniProtKB-UniPathway"/>
</dbReference>
<comment type="catalytic activity">
    <reaction evidence="1 8">
        <text>UDP-alpha-D-glucose = UDP-alpha-D-galactose</text>
        <dbReference type="Rhea" id="RHEA:22168"/>
        <dbReference type="ChEBI" id="CHEBI:58885"/>
        <dbReference type="ChEBI" id="CHEBI:66914"/>
        <dbReference type="EC" id="5.1.3.2"/>
    </reaction>
</comment>
<evidence type="ECO:0000256" key="5">
    <source>
        <dbReference type="ARBA" id="ARBA00018569"/>
    </source>
</evidence>
<dbReference type="InterPro" id="IPR016040">
    <property type="entry name" value="NAD(P)-bd_dom"/>
</dbReference>
<dbReference type="PANTHER" id="PTHR43725">
    <property type="entry name" value="UDP-GLUCOSE 4-EPIMERASE"/>
    <property type="match status" value="1"/>
</dbReference>
<comment type="similarity">
    <text evidence="3 8">Belongs to the NAD(P)-dependent epimerase/dehydratase family.</text>
</comment>
<dbReference type="RefSeq" id="WP_138123749.1">
    <property type="nucleotide sequence ID" value="NZ_SWLG01000003.1"/>
</dbReference>
<dbReference type="GO" id="GO:0003978">
    <property type="term" value="F:UDP-glucose 4-epimerase activity"/>
    <property type="evidence" value="ECO:0007669"/>
    <property type="project" value="UniProtKB-UniRule"/>
</dbReference>
<evidence type="ECO:0000256" key="3">
    <source>
        <dbReference type="ARBA" id="ARBA00007637"/>
    </source>
</evidence>
<dbReference type="InterPro" id="IPR036291">
    <property type="entry name" value="NAD(P)-bd_dom_sf"/>
</dbReference>
<proteinExistence type="inferred from homology"/>
<comment type="pathway">
    <text evidence="8">Carbohydrate metabolism; galactose metabolism.</text>
</comment>
<gene>
    <name evidence="10" type="primary">galE</name>
    <name evidence="10" type="ORF">FCL54_04760</name>
</gene>
<keyword evidence="6 8" id="KW-0520">NAD</keyword>
<evidence type="ECO:0000256" key="6">
    <source>
        <dbReference type="ARBA" id="ARBA00023027"/>
    </source>
</evidence>
<evidence type="ECO:0000256" key="7">
    <source>
        <dbReference type="ARBA" id="ARBA00023235"/>
    </source>
</evidence>
<dbReference type="GO" id="GO:0005829">
    <property type="term" value="C:cytosol"/>
    <property type="evidence" value="ECO:0007669"/>
    <property type="project" value="TreeGrafter"/>
</dbReference>
<feature type="domain" description="NAD(P)-binding" evidence="9">
    <location>
        <begin position="4"/>
        <end position="322"/>
    </location>
</feature>